<evidence type="ECO:0000313" key="2">
    <source>
        <dbReference type="EMBL" id="TPE57089.1"/>
    </source>
</evidence>
<dbReference type="RefSeq" id="WP_277872284.1">
    <property type="nucleotide sequence ID" value="NZ_VFSS01000009.1"/>
</dbReference>
<keyword evidence="2" id="KW-0540">Nuclease</keyword>
<dbReference type="Proteomes" id="UP000319776">
    <property type="component" value="Unassembled WGS sequence"/>
</dbReference>
<keyword evidence="3" id="KW-1185">Reference proteome</keyword>
<dbReference type="GO" id="GO:0009307">
    <property type="term" value="P:DNA restriction-modification system"/>
    <property type="evidence" value="ECO:0007669"/>
    <property type="project" value="InterPro"/>
</dbReference>
<accession>A0A501X9I1</accession>
<feature type="non-terminal residue" evidence="2">
    <location>
        <position position="142"/>
    </location>
</feature>
<dbReference type="GO" id="GO:0003677">
    <property type="term" value="F:DNA binding"/>
    <property type="evidence" value="ECO:0007669"/>
    <property type="project" value="InterPro"/>
</dbReference>
<feature type="domain" description="Restriction endonuclease type II EcoRII C-terminal" evidence="1">
    <location>
        <begin position="32"/>
        <end position="140"/>
    </location>
</feature>
<dbReference type="InterPro" id="IPR011335">
    <property type="entry name" value="Restrct_endonuc-II-like"/>
</dbReference>
<dbReference type="InterPro" id="IPR015109">
    <property type="entry name" value="Restrct_endonuc_II_EcoRII_C"/>
</dbReference>
<dbReference type="EMBL" id="VFSS01000009">
    <property type="protein sequence ID" value="TPE57089.1"/>
    <property type="molecule type" value="Genomic_DNA"/>
</dbReference>
<name>A0A501X9I1_9BACT</name>
<evidence type="ECO:0000259" key="1">
    <source>
        <dbReference type="Pfam" id="PF09019"/>
    </source>
</evidence>
<organism evidence="2 3">
    <name type="scientific">[Mycoplasma] falconis</name>
    <dbReference type="NCBI Taxonomy" id="92403"/>
    <lineage>
        <taxon>Bacteria</taxon>
        <taxon>Bacillati</taxon>
        <taxon>Mycoplasmatota</taxon>
        <taxon>Mycoplasmoidales</taxon>
        <taxon>Metamycoplasmataceae</taxon>
        <taxon>Metamycoplasma</taxon>
    </lineage>
</organism>
<evidence type="ECO:0000313" key="3">
    <source>
        <dbReference type="Proteomes" id="UP000319776"/>
    </source>
</evidence>
<reference evidence="2 3" key="1">
    <citation type="submission" date="2019-06" db="EMBL/GenBank/DDBJ databases">
        <title>Mycoplasma falconis type strain whole genome sequence.</title>
        <authorList>
            <person name="Spergser J."/>
        </authorList>
    </citation>
    <scope>NUCLEOTIDE SEQUENCE [LARGE SCALE GENOMIC DNA]</scope>
    <source>
        <strain evidence="2 3">ATCC 51372</strain>
    </source>
</reference>
<sequence length="142" mass="16532">MLSNLVNQEKIKNLSPFETIYYFSSEFAEHIYALTLSNTQCRRSRAGKEFETIVQFILMGCEIEFQTQVNIVKKQIMNKKLGKNVDFVLPDVIKFAKDKDKTILISAKTTLRERWQEVPEEMKRTGVKHIITLDDSLSDKLI</sequence>
<dbReference type="GO" id="GO:0009036">
    <property type="term" value="F:type II site-specific deoxyribonuclease activity"/>
    <property type="evidence" value="ECO:0007669"/>
    <property type="project" value="InterPro"/>
</dbReference>
<protein>
    <submittedName>
        <fullName evidence="2">Restriction endonuclease</fullName>
    </submittedName>
</protein>
<dbReference type="Gene3D" id="3.40.91.80">
    <property type="match status" value="1"/>
</dbReference>
<keyword evidence="2" id="KW-0255">Endonuclease</keyword>
<keyword evidence="2" id="KW-0378">Hydrolase</keyword>
<dbReference type="InterPro" id="IPR038365">
    <property type="entry name" value="EcoRII_C_sf"/>
</dbReference>
<dbReference type="AlphaFoldDB" id="A0A501X9I1"/>
<comment type="caution">
    <text evidence="2">The sequence shown here is derived from an EMBL/GenBank/DDBJ whole genome shotgun (WGS) entry which is preliminary data.</text>
</comment>
<proteinExistence type="predicted"/>
<gene>
    <name evidence="2" type="ORF">FJO69_02535</name>
</gene>
<dbReference type="Pfam" id="PF09019">
    <property type="entry name" value="EcoRII-C"/>
    <property type="match status" value="1"/>
</dbReference>
<dbReference type="SUPFAM" id="SSF52980">
    <property type="entry name" value="Restriction endonuclease-like"/>
    <property type="match status" value="1"/>
</dbReference>